<dbReference type="PROSITE" id="PS51257">
    <property type="entry name" value="PROKAR_LIPOPROTEIN"/>
    <property type="match status" value="1"/>
</dbReference>
<dbReference type="NCBIfam" id="TIGR04313">
    <property type="entry name" value="aro_clust_Mycop"/>
    <property type="match status" value="1"/>
</dbReference>
<evidence type="ECO:0000313" key="4">
    <source>
        <dbReference type="Proteomes" id="UP000319776"/>
    </source>
</evidence>
<feature type="signal peptide" evidence="2">
    <location>
        <begin position="1"/>
        <end position="23"/>
    </location>
</feature>
<accession>A0A501XAK7</accession>
<keyword evidence="1" id="KW-0175">Coiled coil</keyword>
<proteinExistence type="predicted"/>
<dbReference type="OrthoDB" id="401395at2"/>
<dbReference type="EMBL" id="VFSS01000003">
    <property type="protein sequence ID" value="TPE57572.1"/>
    <property type="molecule type" value="Genomic_DNA"/>
</dbReference>
<dbReference type="InterPro" id="IPR027593">
    <property type="entry name" value="Aro_clust"/>
</dbReference>
<gene>
    <name evidence="3" type="ORF">FJO69_01410</name>
</gene>
<protein>
    <recommendedName>
        <fullName evidence="5">Lipoprotein</fullName>
    </recommendedName>
</protein>
<keyword evidence="2" id="KW-0732">Signal</keyword>
<dbReference type="Proteomes" id="UP000319776">
    <property type="component" value="Unassembled WGS sequence"/>
</dbReference>
<evidence type="ECO:0008006" key="5">
    <source>
        <dbReference type="Google" id="ProtNLM"/>
    </source>
</evidence>
<dbReference type="RefSeq" id="WP_140781224.1">
    <property type="nucleotide sequence ID" value="NZ_VFSS01000003.1"/>
</dbReference>
<sequence>MKKWLLTNVLSLTLLSTPLVTIACQKEKKDEEKPLSNNSYLKKVKSDKQFQNNKNIQNLLNLFEKDKNKQDQLVNNQNNFPDAMFKELSYAMEFFPPFLIQNSDLWNDFQRIIQKSKGVVVETLTKNWYWYLKNIEKFVFTYNPYGDNYGGELFDENRFWNVKKILNGFSLKLNSNVIQDIVKLPWYNEKLNEYKTLDEREVYYLIIDTNKAVGLYTWKQNGETKFYIAPDVLYFNQAKNINETKQEIANLNELITNQIIKSSEKWLNYEILLEDQPYNMSEEEFKESYKKKFYAKRNDASFIKPFNNHAYAEIINQALETYNQEDFKAIRLTWRTIDEK</sequence>
<comment type="caution">
    <text evidence="3">The sequence shown here is derived from an EMBL/GenBank/DDBJ whole genome shotgun (WGS) entry which is preliminary data.</text>
</comment>
<evidence type="ECO:0000313" key="3">
    <source>
        <dbReference type="EMBL" id="TPE57572.1"/>
    </source>
</evidence>
<organism evidence="3 4">
    <name type="scientific">[Mycoplasma] falconis</name>
    <dbReference type="NCBI Taxonomy" id="92403"/>
    <lineage>
        <taxon>Bacteria</taxon>
        <taxon>Bacillati</taxon>
        <taxon>Mycoplasmatota</taxon>
        <taxon>Mycoplasmoidales</taxon>
        <taxon>Metamycoplasmataceae</taxon>
        <taxon>Metamycoplasma</taxon>
    </lineage>
</organism>
<evidence type="ECO:0000256" key="1">
    <source>
        <dbReference type="SAM" id="Coils"/>
    </source>
</evidence>
<dbReference type="AlphaFoldDB" id="A0A501XAK7"/>
<reference evidence="3 4" key="1">
    <citation type="submission" date="2019-06" db="EMBL/GenBank/DDBJ databases">
        <title>Mycoplasma falconis type strain whole genome sequence.</title>
        <authorList>
            <person name="Spergser J."/>
        </authorList>
    </citation>
    <scope>NUCLEOTIDE SEQUENCE [LARGE SCALE GENOMIC DNA]</scope>
    <source>
        <strain evidence="3 4">ATCC 51372</strain>
    </source>
</reference>
<name>A0A501XAK7_9BACT</name>
<evidence type="ECO:0000256" key="2">
    <source>
        <dbReference type="SAM" id="SignalP"/>
    </source>
</evidence>
<feature type="chain" id="PRO_5021295896" description="Lipoprotein" evidence="2">
    <location>
        <begin position="24"/>
        <end position="340"/>
    </location>
</feature>
<keyword evidence="4" id="KW-1185">Reference proteome</keyword>
<feature type="coiled-coil region" evidence="1">
    <location>
        <begin position="234"/>
        <end position="261"/>
    </location>
</feature>